<sequence>MLVHLDDDGDVAFVEQLSLDEARSVLITLSAQVAAVREHLDCLEEDAAQERAVEAGAERARELYDELVLGGAA</sequence>
<keyword evidence="2" id="KW-1185">Reference proteome</keyword>
<dbReference type="RefSeq" id="WP_329780356.1">
    <property type="nucleotide sequence ID" value="NZ_JAYJJR010000016.1"/>
</dbReference>
<organism evidence="1 2">
    <name type="scientific">[Mycobacterium] crassicus</name>
    <dbReference type="NCBI Taxonomy" id="2872309"/>
    <lineage>
        <taxon>Bacteria</taxon>
        <taxon>Bacillati</taxon>
        <taxon>Actinomycetota</taxon>
        <taxon>Actinomycetes</taxon>
        <taxon>Mycobacteriales</taxon>
        <taxon>Mycobacteriaceae</taxon>
        <taxon>Mycolicibacter</taxon>
    </lineage>
</organism>
<dbReference type="Proteomes" id="UP001299596">
    <property type="component" value="Unassembled WGS sequence"/>
</dbReference>
<name>A0ABU5XMC2_9MYCO</name>
<evidence type="ECO:0000313" key="1">
    <source>
        <dbReference type="EMBL" id="MEB3023356.1"/>
    </source>
</evidence>
<protein>
    <submittedName>
        <fullName evidence="1">Uncharacterized protein</fullName>
    </submittedName>
</protein>
<reference evidence="1 2" key="1">
    <citation type="submission" date="2023-12" db="EMBL/GenBank/DDBJ databases">
        <title>Description of new species of Mycobacterium terrae complex isolated from sewage at the Sao Paulo Zoological Park Foundation in Brazil.</title>
        <authorList>
            <person name="Romagnoli C.L."/>
            <person name="Conceicao E.C."/>
            <person name="Machado E."/>
            <person name="Barreto L.B.P.F."/>
            <person name="Sharma A."/>
            <person name="Silva N.M."/>
            <person name="Marques L.E."/>
            <person name="Juliana M.A."/>
            <person name="Lourenco M.C.S."/>
            <person name="Digiampietri L.A."/>
            <person name="Suffys P.N."/>
            <person name="Viana-Niero C."/>
        </authorList>
    </citation>
    <scope>NUCLEOTIDE SEQUENCE [LARGE SCALE GENOMIC DNA]</scope>
    <source>
        <strain evidence="1 2">MYC098</strain>
    </source>
</reference>
<dbReference type="EMBL" id="JAYJJR010000016">
    <property type="protein sequence ID" value="MEB3023356.1"/>
    <property type="molecule type" value="Genomic_DNA"/>
</dbReference>
<proteinExistence type="predicted"/>
<gene>
    <name evidence="1" type="ORF">K6T79_20130</name>
</gene>
<comment type="caution">
    <text evidence="1">The sequence shown here is derived from an EMBL/GenBank/DDBJ whole genome shotgun (WGS) entry which is preliminary data.</text>
</comment>
<accession>A0ABU5XMC2</accession>
<evidence type="ECO:0000313" key="2">
    <source>
        <dbReference type="Proteomes" id="UP001299596"/>
    </source>
</evidence>